<feature type="domain" description="SnoaL-like" evidence="1">
    <location>
        <begin position="14"/>
        <end position="118"/>
    </location>
</feature>
<proteinExistence type="predicted"/>
<name>A0A8I0SLE1_9MICO</name>
<dbReference type="SUPFAM" id="SSF54427">
    <property type="entry name" value="NTF2-like"/>
    <property type="match status" value="1"/>
</dbReference>
<dbReference type="AlphaFoldDB" id="A0A8I0SLE1"/>
<dbReference type="EMBL" id="JADKRP010000008">
    <property type="protein sequence ID" value="MBF4632742.1"/>
    <property type="molecule type" value="Genomic_DNA"/>
</dbReference>
<dbReference type="Proteomes" id="UP000634579">
    <property type="component" value="Unassembled WGS sequence"/>
</dbReference>
<evidence type="ECO:0000259" key="1">
    <source>
        <dbReference type="Pfam" id="PF12680"/>
    </source>
</evidence>
<comment type="caution">
    <text evidence="2">The sequence shown here is derived from an EMBL/GenBank/DDBJ whole genome shotgun (WGS) entry which is preliminary data.</text>
</comment>
<dbReference type="InterPro" id="IPR037401">
    <property type="entry name" value="SnoaL-like"/>
</dbReference>
<dbReference type="Gene3D" id="3.10.450.50">
    <property type="match status" value="1"/>
</dbReference>
<dbReference type="RefSeq" id="WP_194676309.1">
    <property type="nucleotide sequence ID" value="NZ_JADKRP010000008.1"/>
</dbReference>
<organism evidence="2 3">
    <name type="scientific">Clavibacter phaseoli</name>
    <dbReference type="NCBI Taxonomy" id="1734031"/>
    <lineage>
        <taxon>Bacteria</taxon>
        <taxon>Bacillati</taxon>
        <taxon>Actinomycetota</taxon>
        <taxon>Actinomycetes</taxon>
        <taxon>Micrococcales</taxon>
        <taxon>Microbacteriaceae</taxon>
        <taxon>Clavibacter</taxon>
    </lineage>
</organism>
<gene>
    <name evidence="2" type="ORF">ITJ42_16095</name>
</gene>
<dbReference type="InterPro" id="IPR032710">
    <property type="entry name" value="NTF2-like_dom_sf"/>
</dbReference>
<dbReference type="Pfam" id="PF12680">
    <property type="entry name" value="SnoaL_2"/>
    <property type="match status" value="1"/>
</dbReference>
<protein>
    <submittedName>
        <fullName evidence="2">Nuclear transport factor 2 family protein</fullName>
    </submittedName>
</protein>
<evidence type="ECO:0000313" key="3">
    <source>
        <dbReference type="Proteomes" id="UP000634579"/>
    </source>
</evidence>
<sequence>MYSAIVKRLAAKNFELINTKGHAELLASCTPDITHRFGGDHALGGQRHTRDALATWLDRLGRLVPALHLTVTDMWVKGGPWRTTVIIRWTGTATFPDGSPCHQHGVHIVTLRWGKVTAIDANEDSQAVAELMTALAATGIEEAAAAPILS</sequence>
<keyword evidence="3" id="KW-1185">Reference proteome</keyword>
<accession>A0A8I0SLE1</accession>
<reference evidence="2 3" key="1">
    <citation type="submission" date="2020-10" db="EMBL/GenBank/DDBJ databases">
        <title>Draft genome sequences of plant-associated actinobacteria.</title>
        <authorList>
            <person name="Tarlachkov S.V."/>
            <person name="Starodumova I.P."/>
            <person name="Dorofeeva L.V."/>
            <person name="Prisyazhnaya N.V."/>
            <person name="Roubtsova T.V."/>
            <person name="Chizhov V.N."/>
            <person name="Nadler S.A."/>
            <person name="Subbotin S.A."/>
            <person name="Evtushenko L.I."/>
        </authorList>
    </citation>
    <scope>NUCLEOTIDE SEQUENCE [LARGE SCALE GENOMIC DNA]</scope>
    <source>
        <strain evidence="2 3">VKM Ac-2886</strain>
    </source>
</reference>
<evidence type="ECO:0000313" key="2">
    <source>
        <dbReference type="EMBL" id="MBF4632742.1"/>
    </source>
</evidence>